<feature type="region of interest" description="Disordered" evidence="1">
    <location>
        <begin position="1425"/>
        <end position="1450"/>
    </location>
</feature>
<feature type="region of interest" description="Disordered" evidence="1">
    <location>
        <begin position="692"/>
        <end position="713"/>
    </location>
</feature>
<dbReference type="PANTHER" id="PTHR22427:SF2">
    <property type="entry name" value="BTB_POZ DOMAIN-CONTAINING PROTEIN 8"/>
    <property type="match status" value="1"/>
</dbReference>
<proteinExistence type="predicted"/>
<feature type="region of interest" description="Disordered" evidence="1">
    <location>
        <begin position="1143"/>
        <end position="1193"/>
    </location>
</feature>
<dbReference type="EMBL" id="BFAA01008704">
    <property type="protein sequence ID" value="GCB75828.1"/>
    <property type="molecule type" value="Genomic_DNA"/>
</dbReference>
<evidence type="ECO:0000313" key="4">
    <source>
        <dbReference type="Proteomes" id="UP000288216"/>
    </source>
</evidence>
<feature type="region of interest" description="Disordered" evidence="1">
    <location>
        <begin position="526"/>
        <end position="574"/>
    </location>
</feature>
<feature type="compositionally biased region" description="Polar residues" evidence="1">
    <location>
        <begin position="1242"/>
        <end position="1254"/>
    </location>
</feature>
<dbReference type="InterPro" id="IPR027907">
    <property type="entry name" value="BTBD8_C"/>
</dbReference>
<dbReference type="Pfam" id="PF26017">
    <property type="entry name" value="BACK_BTBD8"/>
    <property type="match status" value="1"/>
</dbReference>
<dbReference type="CDD" id="cd18490">
    <property type="entry name" value="BACK_BTBD8"/>
    <property type="match status" value="1"/>
</dbReference>
<feature type="domain" description="BTB" evidence="2">
    <location>
        <begin position="127"/>
        <end position="194"/>
    </location>
</feature>
<feature type="region of interest" description="Disordered" evidence="1">
    <location>
        <begin position="1510"/>
        <end position="1531"/>
    </location>
</feature>
<feature type="compositionally biased region" description="Basic and acidic residues" evidence="1">
    <location>
        <begin position="527"/>
        <end position="551"/>
    </location>
</feature>
<feature type="region of interest" description="Disordered" evidence="1">
    <location>
        <begin position="1237"/>
        <end position="1266"/>
    </location>
</feature>
<dbReference type="CDD" id="cd18286">
    <property type="entry name" value="BTB2_POZ_BTBD8"/>
    <property type="match status" value="1"/>
</dbReference>
<feature type="compositionally biased region" description="Polar residues" evidence="1">
    <location>
        <begin position="729"/>
        <end position="740"/>
    </location>
</feature>
<dbReference type="OMA" id="CIPERAN"/>
<keyword evidence="4" id="KW-1185">Reference proteome</keyword>
<comment type="caution">
    <text evidence="3">The sequence shown here is derived from an EMBL/GenBank/DDBJ whole genome shotgun (WGS) entry which is preliminary data.</text>
</comment>
<dbReference type="InterPro" id="IPR011333">
    <property type="entry name" value="SKP1/BTB/POZ_sf"/>
</dbReference>
<dbReference type="PROSITE" id="PS50097">
    <property type="entry name" value="BTB"/>
    <property type="match status" value="1"/>
</dbReference>
<sequence>QIYTADRKVDHLEEELLLNKEPNRARLTEENNFYLSGVFHNVEILDVRDLDRIMPSNQFPPDTGSLEVNEEMLTSSLLEDDMPEAMFDMPEEIEAEYETLSSDDPTPEPASVLGADLLALYKRGCCPDITLQVENRTFHAHRAILCARSSYFAAMLSGNWVESFQKSITLAGVSHIEVEIMMTFLYGAILDLPKEALPRSVLTLADMYNLDGLKKVVLHLLKKDYCKFFHKPVIGMQQSILECLQISHSVGIDGLYNSCMRWITKYFVKCWSGKNFARLPAELQKACLMSVVQSLNVKNVVSVLMESDRLLWSLPEVKWAEQAIAVTEELQDECIKFIVPHFLETIKSKSFLHLLKAQRMSRRPYLVERIFAAIEQNITVTDGCLQFIAVDLLRSQVVYKEVGFASEISALFDKLWTFLVQSFYAVRHTEGWKLMKLQDQEQIQAVALDKGDDRKLSKRPTLTSSQHKKRLLLDLFPFDVAEQVCRKGKLLSTNIIVSNSQLTAASRMKSEGSVHTANGRLSAGALRKGEAKGKDVKKANDKTPKFGKANEKSTLTKLNTPARTRLEAKAKGESTVSKVKVCSDGLGSTLSSREVCGQDGKANTGARPKVTLGSSSAQAKLGKPGKKSVQPQPEVSPAEKNGNQCISDKPELSNKDAAVGTSGHCGGSHERNAVEVNSRGKKMAFVNSPVESAAQETAKSPISHKSAVSRPASVIKMTKMAAATMKTSRPFSNSTPNKQKAQNRDEEMLYSRVKKTWNSSSNSSVQHRARSASGAAVKSKDPKGGTMSLEKTDPASERSDSSKQAARVPNSAIGNEMLAKAHSKPAKAAALTAVRANTKKMTHVGTTSPRTPINYSKVALKEKSSSLPNVRKPSTKLLPATNKVSSSLKRSISSCHDKEAPNTLCHDVKSEAQIKNDQMGVSNQSKHQQSTEVLPAASGDSKLAGGDEILTCALSAKIVNSSNPSNHAKKANDPTLENIYAASVVTNVVNSDGLTTPKLSEDVGLKSNLQIIQGHSSTANKESPSNPSSETKLPIFNGCESIKEGPCHRGSNCAVKVKYDHLLPDSQHEGESLLSKDIFEQNNATLSAHSFGQASESAKCSIKQGENQVLSGSPKETDVTGITESQMLSETALVEPWNLGTEVSPASDASFPKQSPDTDTGSVTTSSDDIKPNSEDYDAGGSQDDDGSNERGVSKCSTVVCHDFLGRSSSDTSTPEELKEYDSGLRVVVKVKSAESHGKTRAASTRESVSNHCSKISPGIQGVERGREEDAVPAGEKLDPVSDLLSSSCEVTEEDKSEIENAEEIFPPPIAVPPPLPRPDQDIYHFQGIDNLAFEDVTENETEVTNFSSTANFKRSVLLSVDECEELGSDEGEVESPLACSYDSLTPSDVFDGGSHEGGHQRYGRTYYSRYSLDIDDDFLVCGQQPQEKGKRQSSDPSPSPDAEETSVVANDAQPQVVSAEMEQARSVSNAPVVHHLFTEPLGEGEDQHLEKDWMEGNMLENQYEDNMLPEQNNIQPTGDGGGDDRPQERPCHLHLCQKGHSSSLHSDDLDTNELLANVEKGHVQGYYSTSSEQTDNTLPTGNLADCDRSQSCAFERRPSKTLSPIYEMELTEDAERSSEVEVSHVHQGENERFAERDWILLKQLLGDQDLNCGVVNCLPEDVNLAQYLINQTLFLSRDACKTPGKIAIEKEALCKWTELLSPSEDSTASITVASFSPEESVSPQGEWTIVELETHH</sequence>
<evidence type="ECO:0000313" key="3">
    <source>
        <dbReference type="EMBL" id="GCB75828.1"/>
    </source>
</evidence>
<dbReference type="SUPFAM" id="SSF54695">
    <property type="entry name" value="POZ domain"/>
    <property type="match status" value="1"/>
</dbReference>
<dbReference type="Proteomes" id="UP000288216">
    <property type="component" value="Unassembled WGS sequence"/>
</dbReference>
<dbReference type="Pfam" id="PF15363">
    <property type="entry name" value="BTBD8_C"/>
    <property type="match status" value="1"/>
</dbReference>
<feature type="compositionally biased region" description="Low complexity" evidence="1">
    <location>
        <begin position="885"/>
        <end position="894"/>
    </location>
</feature>
<name>A0A401PRS5_SCYTO</name>
<reference evidence="3 4" key="1">
    <citation type="journal article" date="2018" name="Nat. Ecol. Evol.">
        <title>Shark genomes provide insights into elasmobranch evolution and the origin of vertebrates.</title>
        <authorList>
            <person name="Hara Y"/>
            <person name="Yamaguchi K"/>
            <person name="Onimaru K"/>
            <person name="Kadota M"/>
            <person name="Koyanagi M"/>
            <person name="Keeley SD"/>
            <person name="Tatsumi K"/>
            <person name="Tanaka K"/>
            <person name="Motone F"/>
            <person name="Kageyama Y"/>
            <person name="Nozu R"/>
            <person name="Adachi N"/>
            <person name="Nishimura O"/>
            <person name="Nakagawa R"/>
            <person name="Tanegashima C"/>
            <person name="Kiyatake I"/>
            <person name="Matsumoto R"/>
            <person name="Murakumo K"/>
            <person name="Nishida K"/>
            <person name="Terakita A"/>
            <person name="Kuratani S"/>
            <person name="Sato K"/>
            <person name="Hyodo S Kuraku.S."/>
        </authorList>
    </citation>
    <scope>NUCLEOTIDE SEQUENCE [LARGE SCALE GENOMIC DNA]</scope>
</reference>
<feature type="compositionally biased region" description="Basic and acidic residues" evidence="1">
    <location>
        <begin position="790"/>
        <end position="801"/>
    </location>
</feature>
<feature type="compositionally biased region" description="Low complexity" evidence="1">
    <location>
        <begin position="1155"/>
        <end position="1167"/>
    </location>
</feature>
<dbReference type="PANTHER" id="PTHR22427">
    <property type="entry name" value="GH15728P"/>
    <property type="match status" value="1"/>
</dbReference>
<dbReference type="OrthoDB" id="409642at2759"/>
<protein>
    <recommendedName>
        <fullName evidence="2">BTB domain-containing protein</fullName>
    </recommendedName>
</protein>
<feature type="compositionally biased region" description="Acidic residues" evidence="1">
    <location>
        <begin position="1175"/>
        <end position="1187"/>
    </location>
</feature>
<feature type="region of interest" description="Disordered" evidence="1">
    <location>
        <begin position="725"/>
        <end position="810"/>
    </location>
</feature>
<feature type="region of interest" description="Disordered" evidence="1">
    <location>
        <begin position="1105"/>
        <end position="1124"/>
    </location>
</feature>
<feature type="region of interest" description="Disordered" evidence="1">
    <location>
        <begin position="840"/>
        <end position="903"/>
    </location>
</feature>
<dbReference type="InterPro" id="IPR000210">
    <property type="entry name" value="BTB/POZ_dom"/>
</dbReference>
<dbReference type="InterPro" id="IPR043225">
    <property type="entry name" value="BACK_BTBD8"/>
</dbReference>
<feature type="non-terminal residue" evidence="3">
    <location>
        <position position="1"/>
    </location>
</feature>
<evidence type="ECO:0000256" key="1">
    <source>
        <dbReference type="SAM" id="MobiDB-lite"/>
    </source>
</evidence>
<feature type="compositionally biased region" description="Polar residues" evidence="1">
    <location>
        <begin position="552"/>
        <end position="562"/>
    </location>
</feature>
<gene>
    <name evidence="3" type="ORF">scyTo_0015377</name>
</gene>
<feature type="region of interest" description="Disordered" evidence="1">
    <location>
        <begin position="592"/>
        <end position="680"/>
    </location>
</feature>
<evidence type="ECO:0000259" key="2">
    <source>
        <dbReference type="PROSITE" id="PS50097"/>
    </source>
</evidence>
<organism evidence="3 4">
    <name type="scientific">Scyliorhinus torazame</name>
    <name type="common">Cloudy catshark</name>
    <name type="synonym">Catulus torazame</name>
    <dbReference type="NCBI Taxonomy" id="75743"/>
    <lineage>
        <taxon>Eukaryota</taxon>
        <taxon>Metazoa</taxon>
        <taxon>Chordata</taxon>
        <taxon>Craniata</taxon>
        <taxon>Vertebrata</taxon>
        <taxon>Chondrichthyes</taxon>
        <taxon>Elasmobranchii</taxon>
        <taxon>Galeomorphii</taxon>
        <taxon>Galeoidea</taxon>
        <taxon>Carcharhiniformes</taxon>
        <taxon>Scyliorhinidae</taxon>
        <taxon>Scyliorhinus</taxon>
    </lineage>
</organism>
<dbReference type="Pfam" id="PF00651">
    <property type="entry name" value="BTB"/>
    <property type="match status" value="1"/>
</dbReference>
<dbReference type="SMART" id="SM00225">
    <property type="entry name" value="BTB"/>
    <property type="match status" value="1"/>
</dbReference>
<feature type="compositionally biased region" description="Polar residues" evidence="1">
    <location>
        <begin position="844"/>
        <end position="854"/>
    </location>
</feature>
<dbReference type="STRING" id="75743.A0A401PRS5"/>
<accession>A0A401PRS5</accession>
<dbReference type="Gene3D" id="3.30.710.10">
    <property type="entry name" value="Potassium Channel Kv1.1, Chain A"/>
    <property type="match status" value="1"/>
</dbReference>
<feature type="compositionally biased region" description="Polar residues" evidence="1">
    <location>
        <begin position="756"/>
        <end position="766"/>
    </location>
</feature>